<dbReference type="PANTHER" id="PTHR12646:SF0">
    <property type="entry name" value="DOL-P-MAN:MAN(5)GLCNAC(2)-PP-DOL ALPHA-1,3-MANNOSYLTRANSFERASE"/>
    <property type="match status" value="1"/>
</dbReference>
<comment type="similarity">
    <text evidence="13">Belongs to the glycosyltransferase ALG3 family.</text>
</comment>
<reference evidence="15 16" key="1">
    <citation type="journal article" date="2018" name="IMA Fungus">
        <title>IMA Genome-F 9: Draft genome sequence of Annulohypoxylon stygium, Aspergillus mulundensis, Berkeleyomyces basicola (syn. Thielaviopsis basicola), Ceratocystis smalleyi, two Cercospora beticola strains, Coleophoma cylindrospora, Fusarium fracticaudum, Phialophora cf. hyalina, and Morchella septimelata.</title>
        <authorList>
            <person name="Wingfield B.D."/>
            <person name="Bills G.F."/>
            <person name="Dong Y."/>
            <person name="Huang W."/>
            <person name="Nel W.J."/>
            <person name="Swalarsk-Parry B.S."/>
            <person name="Vaghefi N."/>
            <person name="Wilken P.M."/>
            <person name="An Z."/>
            <person name="de Beer Z.W."/>
            <person name="De Vos L."/>
            <person name="Chen L."/>
            <person name="Duong T.A."/>
            <person name="Gao Y."/>
            <person name="Hammerbacher A."/>
            <person name="Kikkert J.R."/>
            <person name="Li Y."/>
            <person name="Li H."/>
            <person name="Li K."/>
            <person name="Li Q."/>
            <person name="Liu X."/>
            <person name="Ma X."/>
            <person name="Naidoo K."/>
            <person name="Pethybridge S.J."/>
            <person name="Sun J."/>
            <person name="Steenkamp E.T."/>
            <person name="van der Nest M.A."/>
            <person name="van Wyk S."/>
            <person name="Wingfield M.J."/>
            <person name="Xiong C."/>
            <person name="Yue Q."/>
            <person name="Zhang X."/>
        </authorList>
    </citation>
    <scope>NUCLEOTIDE SEQUENCE [LARGE SCALE GENOMIC DNA]</scope>
    <source>
        <strain evidence="15 16">BP5796</strain>
    </source>
</reference>
<comment type="subcellular location">
    <subcellularLocation>
        <location evidence="1 14">Endoplasmic reticulum membrane</location>
        <topology evidence="1 14">Multi-pass membrane protein</topology>
    </subcellularLocation>
</comment>
<feature type="transmembrane region" description="Helical" evidence="14">
    <location>
        <begin position="202"/>
        <end position="225"/>
    </location>
</feature>
<proteinExistence type="inferred from homology"/>
<dbReference type="Pfam" id="PF05208">
    <property type="entry name" value="ALG3"/>
    <property type="match status" value="1"/>
</dbReference>
<keyword evidence="8 14" id="KW-0256">Endoplasmic reticulum</keyword>
<evidence type="ECO:0000256" key="5">
    <source>
        <dbReference type="ARBA" id="ARBA00022676"/>
    </source>
</evidence>
<evidence type="ECO:0000256" key="3">
    <source>
        <dbReference type="ARBA" id="ARBA00011964"/>
    </source>
</evidence>
<comment type="catalytic activity">
    <reaction evidence="12 14">
        <text>an alpha-D-Man-(1-&gt;2)-alpha-D-Man-(1-&gt;2)-alpha-D-Man-(1-&gt;3)-[alpha-D-Man-(1-&gt;6)]-beta-D-Man-(1-&gt;4)-beta-D-GlcNAc-(1-&gt;4)-alpha-D-GlcNAc-diphospho-di-trans,poly-cis-dolichol + a di-trans,poly-cis-dolichyl beta-D-mannosyl phosphate = an alpha-D-Man-(1-&gt;2)-alpha-D-Man-(1-&gt;2)-alpha-D-Man-(1-&gt;3)-[alpha-D-Man-(1-&gt;3)-alpha-D-Man-(1-&gt;6)]-beta-D-Man-(1-&gt;4)-beta-D-GlcNAc-(1-&gt;4)-alpha-D-GlcNAc-diphospho-di-trans,poly-cis-dolichol + a di-trans,poly-cis-dolichyl phosphate + H(+)</text>
        <dbReference type="Rhea" id="RHEA:29527"/>
        <dbReference type="Rhea" id="RHEA-COMP:19498"/>
        <dbReference type="Rhea" id="RHEA-COMP:19501"/>
        <dbReference type="Rhea" id="RHEA-COMP:19516"/>
        <dbReference type="Rhea" id="RHEA-COMP:19517"/>
        <dbReference type="ChEBI" id="CHEBI:15378"/>
        <dbReference type="ChEBI" id="CHEBI:57683"/>
        <dbReference type="ChEBI" id="CHEBI:58211"/>
        <dbReference type="ChEBI" id="CHEBI:132515"/>
        <dbReference type="ChEBI" id="CHEBI:132516"/>
        <dbReference type="EC" id="2.4.1.258"/>
    </reaction>
    <physiologicalReaction direction="left-to-right" evidence="12 14">
        <dbReference type="Rhea" id="RHEA:29528"/>
    </physiologicalReaction>
</comment>
<dbReference type="UniPathway" id="UPA00378"/>
<feature type="transmembrane region" description="Helical" evidence="14">
    <location>
        <begin position="27"/>
        <end position="45"/>
    </location>
</feature>
<comment type="pathway">
    <text evidence="2 14">Protein modification; protein glycosylation.</text>
</comment>
<evidence type="ECO:0000256" key="8">
    <source>
        <dbReference type="ARBA" id="ARBA00022824"/>
    </source>
</evidence>
<evidence type="ECO:0000256" key="2">
    <source>
        <dbReference type="ARBA" id="ARBA00004922"/>
    </source>
</evidence>
<dbReference type="InterPro" id="IPR007873">
    <property type="entry name" value="Glycosyltransferase_ALG3"/>
</dbReference>
<evidence type="ECO:0000256" key="6">
    <source>
        <dbReference type="ARBA" id="ARBA00022679"/>
    </source>
</evidence>
<accession>A0A3D8S375</accession>
<evidence type="ECO:0000256" key="7">
    <source>
        <dbReference type="ARBA" id="ARBA00022692"/>
    </source>
</evidence>
<evidence type="ECO:0000256" key="12">
    <source>
        <dbReference type="ARBA" id="ARBA00049506"/>
    </source>
</evidence>
<evidence type="ECO:0000256" key="1">
    <source>
        <dbReference type="ARBA" id="ARBA00004477"/>
    </source>
</evidence>
<dbReference type="OrthoDB" id="20028at2759"/>
<comment type="function">
    <text evidence="11 14">Dol-P-Man:Man(5)GlcNAc(2)-PP-Dol alpha-1,3-mannosyltransferase that operates in the biosynthetic pathway of dolichol-linked oligosaccharides, the glycan precursors employed in protein asparagine (N)-glycosylation. The assembly of dolichol-linked oligosaccharides begins on the cytosolic side of the endoplasmic reticulum membrane and finishes in its lumen. The sequential addition of sugars to dolichol pyrophosphate produces dolichol-linked oligosaccharides containing fourteen sugars, including two GlcNAcs, nine mannoses and three glucoses. Once assembled, the oligosaccharide is transferred from the lipid to nascent proteins by oligosaccharyltransferases. In the lumen of the endoplasmic reticulum, adds the first dolichyl beta-D-mannosyl phosphate derived mannose in an alpha-1,3 linkage to Man(5)GlcNAc(2)-PP-dolichol to produce Man(6)GlcNAc(2)-PP-dolichol.</text>
</comment>
<feature type="transmembrane region" description="Helical" evidence="14">
    <location>
        <begin position="104"/>
        <end position="126"/>
    </location>
</feature>
<keyword evidence="6 14" id="KW-0808">Transferase</keyword>
<keyword evidence="7 14" id="KW-0812">Transmembrane</keyword>
<evidence type="ECO:0000313" key="16">
    <source>
        <dbReference type="Proteomes" id="UP000256328"/>
    </source>
</evidence>
<evidence type="ECO:0000256" key="10">
    <source>
        <dbReference type="ARBA" id="ARBA00023136"/>
    </source>
</evidence>
<keyword evidence="9 14" id="KW-1133">Transmembrane helix</keyword>
<feature type="transmembrane region" description="Helical" evidence="14">
    <location>
        <begin position="411"/>
        <end position="429"/>
    </location>
</feature>
<dbReference type="GO" id="GO:0005789">
    <property type="term" value="C:endoplasmic reticulum membrane"/>
    <property type="evidence" value="ECO:0007669"/>
    <property type="project" value="UniProtKB-SubCell"/>
</dbReference>
<comment type="caution">
    <text evidence="15">The sequence shown here is derived from an EMBL/GenBank/DDBJ whole genome shotgun (WGS) entry which is preliminary data.</text>
</comment>
<dbReference type="PANTHER" id="PTHR12646">
    <property type="entry name" value="NOT56 - RELATED"/>
    <property type="match status" value="1"/>
</dbReference>
<evidence type="ECO:0000256" key="9">
    <source>
        <dbReference type="ARBA" id="ARBA00022989"/>
    </source>
</evidence>
<name>A0A3D8S375_9HELO</name>
<feature type="transmembrane region" description="Helical" evidence="14">
    <location>
        <begin position="169"/>
        <end position="190"/>
    </location>
</feature>
<protein>
    <recommendedName>
        <fullName evidence="4 14">Dol-P-Man:Man(5)GlcNAc(2)-PP-Dol alpha-1,3-mannosyltransferase</fullName>
        <ecNumber evidence="3 14">2.4.1.258</ecNumber>
    </recommendedName>
    <alternativeName>
        <fullName evidence="14">Dol-P-Man-dependent alpha(1-3)-mannosyltransferase</fullName>
    </alternativeName>
</protein>
<dbReference type="Proteomes" id="UP000256328">
    <property type="component" value="Unassembled WGS sequence"/>
</dbReference>
<dbReference type="EMBL" id="PDLN01000007">
    <property type="protein sequence ID" value="RDW80725.1"/>
    <property type="molecule type" value="Genomic_DNA"/>
</dbReference>
<gene>
    <name evidence="15" type="ORF">BP5796_05423</name>
</gene>
<sequence>MAEKGLVSALVGWAKNVVLGKDPLSKLIPPLLLAFDALLCVLIVWKIPYTEIDWKAYMEQVEQYHAGERDYTQIKGGTGPLVYPAAHVYIYSALYKITDHGTNILLAQGIFGGLYLCTLALVMACYRQAKVGPPKVLWAIRRQADHVSKQAPPYVLPLLVLSKRLHSVFVLRCFNDCFAVFFLWLAIFMFQKRIWTLGTLAYSWGLGIKMSLLLSLPAVGIILFLTRGIQGALNQAWLLAQLQVVIALPFVPTNAVGYLSKAFEFSRQFFFKWTVNWRFVGEETFLSKEFSIALLVGHVSALALFATTRWMKPAGMPILDLIRQVLSLRDPLTPTQQAVSRRITPDYVMTTVLTANIIGMLFARSLHYQFYAYLAWATPFLLWRSGMHPVLQYLLWAVQEWAWNVYPSTDASSMVVVGALFMTVASVWFGTKSDGDDATVSKKPVAA</sequence>
<feature type="transmembrane region" description="Helical" evidence="14">
    <location>
        <begin position="370"/>
        <end position="391"/>
    </location>
</feature>
<evidence type="ECO:0000256" key="14">
    <source>
        <dbReference type="RuleBase" id="RU364047"/>
    </source>
</evidence>
<evidence type="ECO:0000313" key="15">
    <source>
        <dbReference type="EMBL" id="RDW80725.1"/>
    </source>
</evidence>
<evidence type="ECO:0000256" key="4">
    <source>
        <dbReference type="ARBA" id="ARBA00015561"/>
    </source>
</evidence>
<evidence type="ECO:0000256" key="13">
    <source>
        <dbReference type="ARBA" id="ARBA00093457"/>
    </source>
</evidence>
<evidence type="ECO:0000256" key="11">
    <source>
        <dbReference type="ARBA" id="ARBA00044743"/>
    </source>
</evidence>
<feature type="transmembrane region" description="Helical" evidence="14">
    <location>
        <begin position="237"/>
        <end position="259"/>
    </location>
</feature>
<dbReference type="GO" id="GO:0052925">
    <property type="term" value="F:dol-P-Man:Man(5)GlcNAc(2)-PP-Dol alpha-1,3-mannosyltransferase activity"/>
    <property type="evidence" value="ECO:0007669"/>
    <property type="project" value="UniProtKB-EC"/>
</dbReference>
<dbReference type="AlphaFoldDB" id="A0A3D8S375"/>
<organism evidence="15 16">
    <name type="scientific">Coleophoma crateriformis</name>
    <dbReference type="NCBI Taxonomy" id="565419"/>
    <lineage>
        <taxon>Eukaryota</taxon>
        <taxon>Fungi</taxon>
        <taxon>Dikarya</taxon>
        <taxon>Ascomycota</taxon>
        <taxon>Pezizomycotina</taxon>
        <taxon>Leotiomycetes</taxon>
        <taxon>Helotiales</taxon>
        <taxon>Dermateaceae</taxon>
        <taxon>Coleophoma</taxon>
    </lineage>
</organism>
<dbReference type="EC" id="2.4.1.258" evidence="3 14"/>
<keyword evidence="10 14" id="KW-0472">Membrane</keyword>
<keyword evidence="5 14" id="KW-0328">Glycosyltransferase</keyword>
<keyword evidence="16" id="KW-1185">Reference proteome</keyword>